<reference evidence="1 2" key="1">
    <citation type="submission" date="2024-01" db="EMBL/GenBank/DDBJ databases">
        <title>Genome assemblies of Stephania.</title>
        <authorList>
            <person name="Yang L."/>
        </authorList>
    </citation>
    <scope>NUCLEOTIDE SEQUENCE [LARGE SCALE GENOMIC DNA]</scope>
    <source>
        <strain evidence="1">YNDBR</strain>
        <tissue evidence="1">Leaf</tissue>
    </source>
</reference>
<gene>
    <name evidence="1" type="ORF">Syun_001195</name>
</gene>
<protein>
    <submittedName>
        <fullName evidence="1">Uncharacterized protein</fullName>
    </submittedName>
</protein>
<dbReference type="AlphaFoldDB" id="A0AAP0LEA2"/>
<evidence type="ECO:0000313" key="2">
    <source>
        <dbReference type="Proteomes" id="UP001420932"/>
    </source>
</evidence>
<sequence length="76" mass="8757">MHMYLVTNTENMKLFEQSQLDECEESFVLPTVHDLVPSEAAKEDLVLNTKIGKNENSFQIVRNGTLKNKSKRIFLT</sequence>
<keyword evidence="2" id="KW-1185">Reference proteome</keyword>
<evidence type="ECO:0000313" key="1">
    <source>
        <dbReference type="EMBL" id="KAK9169055.1"/>
    </source>
</evidence>
<comment type="caution">
    <text evidence="1">The sequence shown here is derived from an EMBL/GenBank/DDBJ whole genome shotgun (WGS) entry which is preliminary data.</text>
</comment>
<dbReference type="Proteomes" id="UP001420932">
    <property type="component" value="Unassembled WGS sequence"/>
</dbReference>
<dbReference type="EMBL" id="JBBNAF010000001">
    <property type="protein sequence ID" value="KAK9169055.1"/>
    <property type="molecule type" value="Genomic_DNA"/>
</dbReference>
<proteinExistence type="predicted"/>
<accession>A0AAP0LEA2</accession>
<name>A0AAP0LEA2_9MAGN</name>
<organism evidence="1 2">
    <name type="scientific">Stephania yunnanensis</name>
    <dbReference type="NCBI Taxonomy" id="152371"/>
    <lineage>
        <taxon>Eukaryota</taxon>
        <taxon>Viridiplantae</taxon>
        <taxon>Streptophyta</taxon>
        <taxon>Embryophyta</taxon>
        <taxon>Tracheophyta</taxon>
        <taxon>Spermatophyta</taxon>
        <taxon>Magnoliopsida</taxon>
        <taxon>Ranunculales</taxon>
        <taxon>Menispermaceae</taxon>
        <taxon>Menispermoideae</taxon>
        <taxon>Cissampelideae</taxon>
        <taxon>Stephania</taxon>
    </lineage>
</organism>